<feature type="compositionally biased region" description="Polar residues" evidence="1">
    <location>
        <begin position="110"/>
        <end position="119"/>
    </location>
</feature>
<name>A0A024GUL2_9STRA</name>
<proteinExistence type="predicted"/>
<dbReference type="InParanoid" id="A0A024GUL2"/>
<sequence length="327" mass="37360">MEWTLTTDRDKSLHAEMVQITGNGDGGVMEPYEQQKSTFASRGVSITSVKTPKKKCERRRSKRSDCIVSIKAAKSTNVHLSERQITSEMQMRWLQNSPRFRPTHHRCKGSSDSVQSRPPSRQKHAFPVHLDEAWSSTQEIYTEYGDEFERPPSRGVEGLRSSLDTPLPSDRKCHTSQSKSGRNLTTTCSNLCIDDEVCDLGNELESTFGNNCEHSNRINAQKRAIRTARDTDRWTQASTRIPNDLDRCYKKNFDETFPSEWAVTRNTFVSNPIPNNNNTQGFRSDFERTRNPNNRVTKQPNCKPKNYASRKLKTSLSDDFLSLFAPS</sequence>
<feature type="compositionally biased region" description="Polar residues" evidence="1">
    <location>
        <begin position="291"/>
        <end position="300"/>
    </location>
</feature>
<gene>
    <name evidence="2" type="ORF">BN9_121490</name>
</gene>
<feature type="region of interest" description="Disordered" evidence="1">
    <location>
        <begin position="272"/>
        <end position="306"/>
    </location>
</feature>
<dbReference type="Proteomes" id="UP000053237">
    <property type="component" value="Unassembled WGS sequence"/>
</dbReference>
<feature type="region of interest" description="Disordered" evidence="1">
    <location>
        <begin position="100"/>
        <end position="124"/>
    </location>
</feature>
<evidence type="ECO:0000313" key="2">
    <source>
        <dbReference type="EMBL" id="CCI50420.1"/>
    </source>
</evidence>
<accession>A0A024GUL2</accession>
<keyword evidence="3" id="KW-1185">Reference proteome</keyword>
<dbReference type="EMBL" id="CAIX01000489">
    <property type="protein sequence ID" value="CCI50420.1"/>
    <property type="molecule type" value="Genomic_DNA"/>
</dbReference>
<feature type="compositionally biased region" description="Polar residues" evidence="1">
    <location>
        <begin position="272"/>
        <end position="282"/>
    </location>
</feature>
<evidence type="ECO:0000256" key="1">
    <source>
        <dbReference type="SAM" id="MobiDB-lite"/>
    </source>
</evidence>
<dbReference type="AlphaFoldDB" id="A0A024GUL2"/>
<feature type="region of interest" description="Disordered" evidence="1">
    <location>
        <begin position="147"/>
        <end position="182"/>
    </location>
</feature>
<organism evidence="2 3">
    <name type="scientific">Albugo candida</name>
    <dbReference type="NCBI Taxonomy" id="65357"/>
    <lineage>
        <taxon>Eukaryota</taxon>
        <taxon>Sar</taxon>
        <taxon>Stramenopiles</taxon>
        <taxon>Oomycota</taxon>
        <taxon>Peronosporomycetes</taxon>
        <taxon>Albuginales</taxon>
        <taxon>Albuginaceae</taxon>
        <taxon>Albugo</taxon>
    </lineage>
</organism>
<evidence type="ECO:0000313" key="3">
    <source>
        <dbReference type="Proteomes" id="UP000053237"/>
    </source>
</evidence>
<protein>
    <submittedName>
        <fullName evidence="2">Uncharacterized protein</fullName>
    </submittedName>
</protein>
<reference evidence="2 3" key="1">
    <citation type="submission" date="2012-05" db="EMBL/GenBank/DDBJ databases">
        <title>Recombination and specialization in a pathogen metapopulation.</title>
        <authorList>
            <person name="Gardiner A."/>
            <person name="Kemen E."/>
            <person name="Schultz-Larsen T."/>
            <person name="MacLean D."/>
            <person name="Van Oosterhout C."/>
            <person name="Jones J.D.G."/>
        </authorList>
    </citation>
    <scope>NUCLEOTIDE SEQUENCE [LARGE SCALE GENOMIC DNA]</scope>
    <source>
        <strain evidence="2 3">Ac Nc2</strain>
    </source>
</reference>
<comment type="caution">
    <text evidence="2">The sequence shown here is derived from an EMBL/GenBank/DDBJ whole genome shotgun (WGS) entry which is preliminary data.</text>
</comment>